<dbReference type="RefSeq" id="WP_213668569.1">
    <property type="nucleotide sequence ID" value="NZ_JAHCDA010000001.1"/>
</dbReference>
<keyword evidence="2" id="KW-1185">Reference proteome</keyword>
<gene>
    <name evidence="1" type="ORF">KHU32_03140</name>
</gene>
<dbReference type="Proteomes" id="UP000766336">
    <property type="component" value="Unassembled WGS sequence"/>
</dbReference>
<accession>A0ABS5Q8A7</accession>
<evidence type="ECO:0000313" key="1">
    <source>
        <dbReference type="EMBL" id="MBS7809916.1"/>
    </source>
</evidence>
<sequence length="212" mass="23967">MSVSQHDAGGLFTHPKEFLTANLLCMRGSLPTVAGVHNFSFSNVTAELGYTCSRKSKYFWKSDHSINVWDIRHVARGGSAAFHLPYEPGQMKRAILPNEAMLMFTSEMTGCTFGMATYRDGTIEICHANYQTKNGHLDTARLSRETAWCAKRLEDHRYRETVRGRAVPNLARQARMGATVIGVRSPRGWTVYAQQWENLDGTNFKYLDLIEL</sequence>
<organism evidence="1 2">
    <name type="scientific">Roseococcus pinisoli</name>
    <dbReference type="NCBI Taxonomy" id="2835040"/>
    <lineage>
        <taxon>Bacteria</taxon>
        <taxon>Pseudomonadati</taxon>
        <taxon>Pseudomonadota</taxon>
        <taxon>Alphaproteobacteria</taxon>
        <taxon>Acetobacterales</taxon>
        <taxon>Roseomonadaceae</taxon>
        <taxon>Roseococcus</taxon>
    </lineage>
</organism>
<comment type="caution">
    <text evidence="1">The sequence shown here is derived from an EMBL/GenBank/DDBJ whole genome shotgun (WGS) entry which is preliminary data.</text>
</comment>
<reference evidence="1 2" key="1">
    <citation type="submission" date="2021-05" db="EMBL/GenBank/DDBJ databases">
        <title>Roseococcus sp. XZZS9, whole genome shotgun sequencing project.</title>
        <authorList>
            <person name="Zhao G."/>
            <person name="Shen L."/>
        </authorList>
    </citation>
    <scope>NUCLEOTIDE SEQUENCE [LARGE SCALE GENOMIC DNA]</scope>
    <source>
        <strain evidence="1 2">XZZS9</strain>
    </source>
</reference>
<dbReference type="EMBL" id="JAHCDA010000001">
    <property type="protein sequence ID" value="MBS7809916.1"/>
    <property type="molecule type" value="Genomic_DNA"/>
</dbReference>
<proteinExistence type="predicted"/>
<evidence type="ECO:0000313" key="2">
    <source>
        <dbReference type="Proteomes" id="UP000766336"/>
    </source>
</evidence>
<name>A0ABS5Q8A7_9PROT</name>
<protein>
    <submittedName>
        <fullName evidence="1">Uncharacterized protein</fullName>
    </submittedName>
</protein>